<reference evidence="1 2" key="1">
    <citation type="submission" date="2023-02" db="EMBL/GenBank/DDBJ databases">
        <title>Bacterial whole genome sequence for Curvibacter sp. HBC28.</title>
        <authorList>
            <person name="Le V."/>
            <person name="Ko S.-R."/>
            <person name="Ahn C.-Y."/>
            <person name="Oh H.-M."/>
        </authorList>
    </citation>
    <scope>NUCLEOTIDE SEQUENCE [LARGE SCALE GENOMIC DNA]</scope>
    <source>
        <strain evidence="1 2">HBC28</strain>
    </source>
</reference>
<evidence type="ECO:0000313" key="2">
    <source>
        <dbReference type="Proteomes" id="UP001528672"/>
    </source>
</evidence>
<sequence length="312" mass="34019">MSAYMLDSVDVTDAVLHSSSIPMPDSGQGEFDWVSGAVHVIDDLRLDPVDHLVYSCVKDHTGRAVRPGLDATYWLLKEASNRWRMFDDKVMTDSVATESMTVVLRPGFINALQAYSPVGAAMRIVYEDAPGGAVLRDETISLQEPPVDWYDWAFGQIRPLENVLFKDLVPYPNAQITVTVTAGPDNPVGLGKLLVGDLIPLVDENDAAGPGGVGDGPTAEPISHSYVDIDRWGNTRIEDGASSTDLRFTLLMPTVNADYVLQVTRRRLNKPTSWILSDRPGFRGLNSYGLGAVTVKYGTTRSEASGYVKGMI</sequence>
<protein>
    <recommendedName>
        <fullName evidence="3">Phage tail protein</fullName>
    </recommendedName>
</protein>
<keyword evidence="2" id="KW-1185">Reference proteome</keyword>
<name>A0ABT5MMX0_9BURK</name>
<evidence type="ECO:0008006" key="3">
    <source>
        <dbReference type="Google" id="ProtNLM"/>
    </source>
</evidence>
<proteinExistence type="predicted"/>
<evidence type="ECO:0000313" key="1">
    <source>
        <dbReference type="EMBL" id="MDD0817214.1"/>
    </source>
</evidence>
<comment type="caution">
    <text evidence="1">The sequence shown here is derived from an EMBL/GenBank/DDBJ whole genome shotgun (WGS) entry which is preliminary data.</text>
</comment>
<accession>A0ABT5MMX0</accession>
<dbReference type="Proteomes" id="UP001528672">
    <property type="component" value="Unassembled WGS sequence"/>
</dbReference>
<dbReference type="EMBL" id="JAQSIO010000016">
    <property type="protein sequence ID" value="MDD0817214.1"/>
    <property type="molecule type" value="Genomic_DNA"/>
</dbReference>
<dbReference type="RefSeq" id="WP_273929683.1">
    <property type="nucleotide sequence ID" value="NZ_JAQSIO010000016.1"/>
</dbReference>
<gene>
    <name evidence="1" type="ORF">PSQ39_21445</name>
</gene>
<organism evidence="1 2">
    <name type="scientific">Curvibacter microcysteis</name>
    <dbReference type="NCBI Taxonomy" id="3026419"/>
    <lineage>
        <taxon>Bacteria</taxon>
        <taxon>Pseudomonadati</taxon>
        <taxon>Pseudomonadota</taxon>
        <taxon>Betaproteobacteria</taxon>
        <taxon>Burkholderiales</taxon>
        <taxon>Comamonadaceae</taxon>
        <taxon>Curvibacter</taxon>
    </lineage>
</organism>